<dbReference type="GO" id="GO:0006310">
    <property type="term" value="P:DNA recombination"/>
    <property type="evidence" value="ECO:0007669"/>
    <property type="project" value="UniProtKB-KW"/>
</dbReference>
<dbReference type="PANTHER" id="PTHR42648">
    <property type="entry name" value="TRANSPOSASE, PUTATIVE-RELATED"/>
    <property type="match status" value="1"/>
</dbReference>
<dbReference type="GO" id="GO:0015074">
    <property type="term" value="P:DNA integration"/>
    <property type="evidence" value="ECO:0007669"/>
    <property type="project" value="UniProtKB-KW"/>
</dbReference>
<dbReference type="GO" id="GO:0004519">
    <property type="term" value="F:endonuclease activity"/>
    <property type="evidence" value="ECO:0007669"/>
    <property type="project" value="UniProtKB-KW"/>
</dbReference>
<evidence type="ECO:0000256" key="3">
    <source>
        <dbReference type="ARBA" id="ARBA00022759"/>
    </source>
</evidence>
<keyword evidence="6" id="KW-0229">DNA integration</keyword>
<keyword evidence="9" id="KW-0233">DNA recombination</keyword>
<feature type="compositionally biased region" description="Basic and acidic residues" evidence="10">
    <location>
        <begin position="13"/>
        <end position="27"/>
    </location>
</feature>
<evidence type="ECO:0000256" key="6">
    <source>
        <dbReference type="ARBA" id="ARBA00022908"/>
    </source>
</evidence>
<keyword evidence="8" id="KW-0548">Nucleotidyltransferase</keyword>
<evidence type="ECO:0000313" key="11">
    <source>
        <dbReference type="EMBL" id="GEU72991.1"/>
    </source>
</evidence>
<name>A0A6L2MG85_TANCI</name>
<keyword evidence="8" id="KW-0808">Transferase</keyword>
<evidence type="ECO:0000256" key="2">
    <source>
        <dbReference type="ARBA" id="ARBA00022723"/>
    </source>
</evidence>
<evidence type="ECO:0000256" key="9">
    <source>
        <dbReference type="ARBA" id="ARBA00023172"/>
    </source>
</evidence>
<feature type="region of interest" description="Disordered" evidence="10">
    <location>
        <begin position="1"/>
        <end position="27"/>
    </location>
</feature>
<comment type="caution">
    <text evidence="11">The sequence shown here is derived from an EMBL/GenBank/DDBJ whole genome shotgun (WGS) entry which is preliminary data.</text>
</comment>
<dbReference type="GO" id="GO:0003887">
    <property type="term" value="F:DNA-directed DNA polymerase activity"/>
    <property type="evidence" value="ECO:0007669"/>
    <property type="project" value="UniProtKB-KW"/>
</dbReference>
<dbReference type="GO" id="GO:0016787">
    <property type="term" value="F:hydrolase activity"/>
    <property type="evidence" value="ECO:0007669"/>
    <property type="project" value="UniProtKB-KW"/>
</dbReference>
<dbReference type="PANTHER" id="PTHR42648:SF11">
    <property type="entry name" value="TRANSPOSON TY4-P GAG-POL POLYPROTEIN"/>
    <property type="match status" value="1"/>
</dbReference>
<keyword evidence="7" id="KW-0695">RNA-directed DNA polymerase</keyword>
<evidence type="ECO:0000256" key="7">
    <source>
        <dbReference type="ARBA" id="ARBA00022918"/>
    </source>
</evidence>
<dbReference type="GO" id="GO:0003964">
    <property type="term" value="F:RNA-directed DNA polymerase activity"/>
    <property type="evidence" value="ECO:0007669"/>
    <property type="project" value="UniProtKB-KW"/>
</dbReference>
<gene>
    <name evidence="11" type="ORF">Tci_044969</name>
</gene>
<feature type="compositionally biased region" description="Acidic residues" evidence="10">
    <location>
        <begin position="253"/>
        <end position="264"/>
    </location>
</feature>
<organism evidence="11">
    <name type="scientific">Tanacetum cinerariifolium</name>
    <name type="common">Dalmatian daisy</name>
    <name type="synonym">Chrysanthemum cinerariifolium</name>
    <dbReference type="NCBI Taxonomy" id="118510"/>
    <lineage>
        <taxon>Eukaryota</taxon>
        <taxon>Viridiplantae</taxon>
        <taxon>Streptophyta</taxon>
        <taxon>Embryophyta</taxon>
        <taxon>Tracheophyta</taxon>
        <taxon>Spermatophyta</taxon>
        <taxon>Magnoliopsida</taxon>
        <taxon>eudicotyledons</taxon>
        <taxon>Gunneridae</taxon>
        <taxon>Pentapetalae</taxon>
        <taxon>asterids</taxon>
        <taxon>campanulids</taxon>
        <taxon>Asterales</taxon>
        <taxon>Asteraceae</taxon>
        <taxon>Asteroideae</taxon>
        <taxon>Anthemideae</taxon>
        <taxon>Anthemidinae</taxon>
        <taxon>Tanacetum</taxon>
    </lineage>
</organism>
<evidence type="ECO:0000256" key="10">
    <source>
        <dbReference type="SAM" id="MobiDB-lite"/>
    </source>
</evidence>
<keyword evidence="8" id="KW-0239">DNA-directed DNA polymerase</keyword>
<keyword evidence="4" id="KW-0378">Hydrolase</keyword>
<evidence type="ECO:0000256" key="1">
    <source>
        <dbReference type="ARBA" id="ARBA00022722"/>
    </source>
</evidence>
<dbReference type="GO" id="GO:0046872">
    <property type="term" value="F:metal ion binding"/>
    <property type="evidence" value="ECO:0007669"/>
    <property type="project" value="UniProtKB-KW"/>
</dbReference>
<proteinExistence type="predicted"/>
<dbReference type="EMBL" id="BKCJ010006603">
    <property type="protein sequence ID" value="GEU72991.1"/>
    <property type="molecule type" value="Genomic_DNA"/>
</dbReference>
<evidence type="ECO:0000256" key="8">
    <source>
        <dbReference type="ARBA" id="ARBA00022932"/>
    </source>
</evidence>
<evidence type="ECO:0000256" key="5">
    <source>
        <dbReference type="ARBA" id="ARBA00022842"/>
    </source>
</evidence>
<evidence type="ECO:0000256" key="4">
    <source>
        <dbReference type="ARBA" id="ARBA00022801"/>
    </source>
</evidence>
<keyword evidence="2" id="KW-0479">Metal-binding</keyword>
<protein>
    <submittedName>
        <fullName evidence="11">Ribonuclease H-like domain-containing protein</fullName>
    </submittedName>
</protein>
<reference evidence="11" key="1">
    <citation type="journal article" date="2019" name="Sci. Rep.">
        <title>Draft genome of Tanacetum cinerariifolium, the natural source of mosquito coil.</title>
        <authorList>
            <person name="Yamashiro T."/>
            <person name="Shiraishi A."/>
            <person name="Satake H."/>
            <person name="Nakayama K."/>
        </authorList>
    </citation>
    <scope>NUCLEOTIDE SEQUENCE</scope>
</reference>
<sequence length="264" mass="30054">MSLQVKKPTVETSEAKDSADKPKDVKRNFGPLLIEDWISNSDNESELKSTIEKETVKPSFDKIKFVKSKEQLKSPRKTTVKQDKVVIDIGCSRHMTRNMSYLTNYEEIDGGYVAFGGKTKGGKITRREAVNTDCYVQNKVLVVKPHNKTPYELFHDRTPALSFMRPFRCHVTILNTKDHLRKFDGKADEGFFVGYSLKKSKSSQDDGFQPLSDDGKKVDEDPRHESTNNKLPFDPEMPTLEDISTFNFSSDQDAADEEADERLT</sequence>
<keyword evidence="3" id="KW-0255">Endonuclease</keyword>
<feature type="compositionally biased region" description="Polar residues" evidence="10">
    <location>
        <begin position="242"/>
        <end position="252"/>
    </location>
</feature>
<dbReference type="AlphaFoldDB" id="A0A6L2MG85"/>
<feature type="region of interest" description="Disordered" evidence="10">
    <location>
        <begin position="200"/>
        <end position="264"/>
    </location>
</feature>
<dbReference type="InterPro" id="IPR039537">
    <property type="entry name" value="Retrotran_Ty1/copia-like"/>
</dbReference>
<keyword evidence="1" id="KW-0540">Nuclease</keyword>
<feature type="compositionally biased region" description="Basic and acidic residues" evidence="10">
    <location>
        <begin position="213"/>
        <end position="227"/>
    </location>
</feature>
<accession>A0A6L2MG85</accession>
<keyword evidence="5" id="KW-0460">Magnesium</keyword>